<sequence>MDTLNLTNYNEARIQVKQNLCGFVPSTIQITDPKKGNIFLNFGDFECLKPPFLTVGTIMVSDFKNSIDLLRIREALQDEGSNLSFLPSILNVPKSTFAHLHIARNSFAILEHLQEPSSVPEKTKEARSQA</sequence>
<name>A0A9I9EFP3_CUCME</name>
<reference evidence="1" key="1">
    <citation type="submission" date="2023-03" db="UniProtKB">
        <authorList>
            <consortium name="EnsemblPlants"/>
        </authorList>
    </citation>
    <scope>IDENTIFICATION</scope>
</reference>
<organism evidence="1">
    <name type="scientific">Cucumis melo</name>
    <name type="common">Muskmelon</name>
    <dbReference type="NCBI Taxonomy" id="3656"/>
    <lineage>
        <taxon>Eukaryota</taxon>
        <taxon>Viridiplantae</taxon>
        <taxon>Streptophyta</taxon>
        <taxon>Embryophyta</taxon>
        <taxon>Tracheophyta</taxon>
        <taxon>Spermatophyta</taxon>
        <taxon>Magnoliopsida</taxon>
        <taxon>eudicotyledons</taxon>
        <taxon>Gunneridae</taxon>
        <taxon>Pentapetalae</taxon>
        <taxon>rosids</taxon>
        <taxon>fabids</taxon>
        <taxon>Cucurbitales</taxon>
        <taxon>Cucurbitaceae</taxon>
        <taxon>Benincaseae</taxon>
        <taxon>Cucumis</taxon>
    </lineage>
</organism>
<proteinExistence type="predicted"/>
<accession>A0A9I9EFP3</accession>
<dbReference type="Gramene" id="MELO3C033098.2.1">
    <property type="protein sequence ID" value="MELO3C033098.2.1"/>
    <property type="gene ID" value="MELO3C033098.2"/>
</dbReference>
<protein>
    <submittedName>
        <fullName evidence="1">Uncharacterized protein</fullName>
    </submittedName>
</protein>
<evidence type="ECO:0000313" key="1">
    <source>
        <dbReference type="EnsemblPlants" id="MELO3C033098.2.1"/>
    </source>
</evidence>
<dbReference type="AlphaFoldDB" id="A0A9I9EFP3"/>
<dbReference type="EnsemblPlants" id="MELO3C033098.2.1">
    <property type="protein sequence ID" value="MELO3C033098.2.1"/>
    <property type="gene ID" value="MELO3C033098.2"/>
</dbReference>